<dbReference type="EMBL" id="CALNXI010000048">
    <property type="protein sequence ID" value="CAH3016785.1"/>
    <property type="molecule type" value="Genomic_DNA"/>
</dbReference>
<accession>A0ABN8LMM9</accession>
<evidence type="ECO:0000313" key="2">
    <source>
        <dbReference type="EMBL" id="CAH3016785.1"/>
    </source>
</evidence>
<name>A0ABN8LMM9_9CNID</name>
<comment type="caution">
    <text evidence="2">The sequence shown here is derived from an EMBL/GenBank/DDBJ whole genome shotgun (WGS) entry which is preliminary data.</text>
</comment>
<keyword evidence="3" id="KW-1185">Reference proteome</keyword>
<evidence type="ECO:0000313" key="3">
    <source>
        <dbReference type="Proteomes" id="UP001159427"/>
    </source>
</evidence>
<sequence length="235" mass="27064">MRAMGSHLQKFQKKSTNVRSSGRKTHSNAEGTRKTFFKTTELTWMNERTPAEPRVIIVSKVRESYGSAYLEATKREGEEIPVDFVGNKYNDTTEFFVGRDDKGHNTFSCYIEGQEYFLFTDTNDDVCLMSSIGRNPLNDVRFLFNVERIHDGSKYCRIKSAQTRKFLVSQETGEASMENVMSVRNRQAWFQFIHVQDDTVTARSVHTIREDSVCAARTFIIPEAVSCTWTKVYSK</sequence>
<organism evidence="2 3">
    <name type="scientific">Porites evermanni</name>
    <dbReference type="NCBI Taxonomy" id="104178"/>
    <lineage>
        <taxon>Eukaryota</taxon>
        <taxon>Metazoa</taxon>
        <taxon>Cnidaria</taxon>
        <taxon>Anthozoa</taxon>
        <taxon>Hexacorallia</taxon>
        <taxon>Scleractinia</taxon>
        <taxon>Fungiina</taxon>
        <taxon>Poritidae</taxon>
        <taxon>Porites</taxon>
    </lineage>
</organism>
<feature type="region of interest" description="Disordered" evidence="1">
    <location>
        <begin position="1"/>
        <end position="32"/>
    </location>
</feature>
<proteinExistence type="predicted"/>
<reference evidence="2 3" key="1">
    <citation type="submission" date="2022-05" db="EMBL/GenBank/DDBJ databases">
        <authorList>
            <consortium name="Genoscope - CEA"/>
            <person name="William W."/>
        </authorList>
    </citation>
    <scope>NUCLEOTIDE SEQUENCE [LARGE SCALE GENOMIC DNA]</scope>
</reference>
<protein>
    <submittedName>
        <fullName evidence="2">Uncharacterized protein</fullName>
    </submittedName>
</protein>
<evidence type="ECO:0000256" key="1">
    <source>
        <dbReference type="SAM" id="MobiDB-lite"/>
    </source>
</evidence>
<dbReference type="Proteomes" id="UP001159427">
    <property type="component" value="Unassembled WGS sequence"/>
</dbReference>
<gene>
    <name evidence="2" type="ORF">PEVE_00032742</name>
</gene>